<keyword evidence="1" id="KW-0472">Membrane</keyword>
<organism evidence="2 3">
    <name type="scientific">Xenotaenia resolanae</name>
    <dbReference type="NCBI Taxonomy" id="208358"/>
    <lineage>
        <taxon>Eukaryota</taxon>
        <taxon>Metazoa</taxon>
        <taxon>Chordata</taxon>
        <taxon>Craniata</taxon>
        <taxon>Vertebrata</taxon>
        <taxon>Euteleostomi</taxon>
        <taxon>Actinopterygii</taxon>
        <taxon>Neopterygii</taxon>
        <taxon>Teleostei</taxon>
        <taxon>Neoteleostei</taxon>
        <taxon>Acanthomorphata</taxon>
        <taxon>Ovalentaria</taxon>
        <taxon>Atherinomorphae</taxon>
        <taxon>Cyprinodontiformes</taxon>
        <taxon>Goodeidae</taxon>
        <taxon>Xenotaenia</taxon>
    </lineage>
</organism>
<evidence type="ECO:0000313" key="2">
    <source>
        <dbReference type="EMBL" id="MEQ2267244.1"/>
    </source>
</evidence>
<name>A0ABV0WCN5_9TELE</name>
<reference evidence="2 3" key="1">
    <citation type="submission" date="2021-06" db="EMBL/GenBank/DDBJ databases">
        <authorList>
            <person name="Palmer J.M."/>
        </authorList>
    </citation>
    <scope>NUCLEOTIDE SEQUENCE [LARGE SCALE GENOMIC DNA]</scope>
    <source>
        <strain evidence="2 3">XR_2019</strain>
        <tissue evidence="2">Muscle</tissue>
    </source>
</reference>
<feature type="transmembrane region" description="Helical" evidence="1">
    <location>
        <begin position="58"/>
        <end position="78"/>
    </location>
</feature>
<dbReference type="Proteomes" id="UP001444071">
    <property type="component" value="Unassembled WGS sequence"/>
</dbReference>
<keyword evidence="1" id="KW-0812">Transmembrane</keyword>
<evidence type="ECO:0000256" key="1">
    <source>
        <dbReference type="SAM" id="Phobius"/>
    </source>
</evidence>
<comment type="caution">
    <text evidence="2">The sequence shown here is derived from an EMBL/GenBank/DDBJ whole genome shotgun (WGS) entry which is preliminary data.</text>
</comment>
<gene>
    <name evidence="2" type="ORF">XENORESO_003480</name>
</gene>
<keyword evidence="3" id="KW-1185">Reference proteome</keyword>
<sequence length="81" mass="9256">FGPMTVEIKAQKKTEFSVKDAAPKAPDLKDILKVDPLQQGKALLAASKKRKKQQKRAGLYNQFLYFCLSFIKFCMNFLKKS</sequence>
<proteinExistence type="predicted"/>
<accession>A0ABV0WCN5</accession>
<protein>
    <submittedName>
        <fullName evidence="2">Uncharacterized protein</fullName>
    </submittedName>
</protein>
<keyword evidence="1" id="KW-1133">Transmembrane helix</keyword>
<evidence type="ECO:0000313" key="3">
    <source>
        <dbReference type="Proteomes" id="UP001444071"/>
    </source>
</evidence>
<feature type="non-terminal residue" evidence="2">
    <location>
        <position position="1"/>
    </location>
</feature>
<dbReference type="EMBL" id="JAHRIM010041640">
    <property type="protein sequence ID" value="MEQ2267244.1"/>
    <property type="molecule type" value="Genomic_DNA"/>
</dbReference>